<accession>A0ABQ0G6B7</accession>
<dbReference type="RefSeq" id="XP_070915041.1">
    <property type="nucleotide sequence ID" value="XM_071058940.1"/>
</dbReference>
<proteinExistence type="predicted"/>
<organism evidence="1 2">
    <name type="scientific">Madurella fahalii</name>
    <dbReference type="NCBI Taxonomy" id="1157608"/>
    <lineage>
        <taxon>Eukaryota</taxon>
        <taxon>Fungi</taxon>
        <taxon>Dikarya</taxon>
        <taxon>Ascomycota</taxon>
        <taxon>Pezizomycotina</taxon>
        <taxon>Sordariomycetes</taxon>
        <taxon>Sordariomycetidae</taxon>
        <taxon>Sordariales</taxon>
        <taxon>Sordariales incertae sedis</taxon>
        <taxon>Madurella</taxon>
    </lineage>
</organism>
<gene>
    <name evidence="1" type="ORF">MFIFM68171_03519</name>
</gene>
<dbReference type="Proteomes" id="UP001628179">
    <property type="component" value="Unassembled WGS sequence"/>
</dbReference>
<evidence type="ECO:0000313" key="1">
    <source>
        <dbReference type="EMBL" id="GAB1313309.1"/>
    </source>
</evidence>
<evidence type="ECO:0000313" key="2">
    <source>
        <dbReference type="Proteomes" id="UP001628179"/>
    </source>
</evidence>
<dbReference type="GeneID" id="98174263"/>
<dbReference type="EMBL" id="BAAFSV010000002">
    <property type="protein sequence ID" value="GAB1313309.1"/>
    <property type="molecule type" value="Genomic_DNA"/>
</dbReference>
<sequence>MDLFLLHDINGAPLADIVEVPLTHYLYLLRDPNEIFEGAIEVALTAQAEGNNTALEAHTEAAEDQSRQGEETTGVMVIPVELPPRFEYSQSCLKAEQEFHDI</sequence>
<name>A0ABQ0G6B7_9PEZI</name>
<keyword evidence="2" id="KW-1185">Reference proteome</keyword>
<reference evidence="1 2" key="1">
    <citation type="submission" date="2024-09" db="EMBL/GenBank/DDBJ databases">
        <title>Itraconazole resistance in Madurella fahalii resulting from another homologue of gene encoding cytochrome P450 14-alpha sterol demethylase (CYP51).</title>
        <authorList>
            <person name="Yoshioka I."/>
            <person name="Fahal A.H."/>
            <person name="Kaneko S."/>
            <person name="Yaguchi T."/>
        </authorList>
    </citation>
    <scope>NUCLEOTIDE SEQUENCE [LARGE SCALE GENOMIC DNA]</scope>
    <source>
        <strain evidence="1 2">IFM 68171</strain>
    </source>
</reference>
<protein>
    <submittedName>
        <fullName evidence="1">Uncharacterized protein</fullName>
    </submittedName>
</protein>
<comment type="caution">
    <text evidence="1">The sequence shown here is derived from an EMBL/GenBank/DDBJ whole genome shotgun (WGS) entry which is preliminary data.</text>
</comment>